<feature type="non-terminal residue" evidence="2">
    <location>
        <position position="146"/>
    </location>
</feature>
<dbReference type="EMBL" id="JAAAID010002137">
    <property type="protein sequence ID" value="KAG0007878.1"/>
    <property type="molecule type" value="Genomic_DNA"/>
</dbReference>
<name>A0A9P6MMG1_9FUNG</name>
<dbReference type="PANTHER" id="PTHR12299:SF17">
    <property type="entry name" value="AT19571P-RELATED"/>
    <property type="match status" value="1"/>
</dbReference>
<dbReference type="PANTHER" id="PTHR12299">
    <property type="entry name" value="HYALURONIC ACID-BINDING PROTEIN 4"/>
    <property type="match status" value="1"/>
</dbReference>
<reference evidence="2" key="1">
    <citation type="journal article" date="2020" name="Fungal Divers.">
        <title>Resolving the Mortierellaceae phylogeny through synthesis of multi-gene phylogenetics and phylogenomics.</title>
        <authorList>
            <person name="Vandepol N."/>
            <person name="Liber J."/>
            <person name="Desiro A."/>
            <person name="Na H."/>
            <person name="Kennedy M."/>
            <person name="Barry K."/>
            <person name="Grigoriev I.V."/>
            <person name="Miller A.N."/>
            <person name="O'Donnell K."/>
            <person name="Stajich J.E."/>
            <person name="Bonito G."/>
        </authorList>
    </citation>
    <scope>NUCLEOTIDE SEQUENCE</scope>
    <source>
        <strain evidence="2">NRRL 2769</strain>
    </source>
</reference>
<gene>
    <name evidence="2" type="ORF">BGZ80_004122</name>
</gene>
<comment type="caution">
    <text evidence="2">The sequence shown here is derived from an EMBL/GenBank/DDBJ whole genome shotgun (WGS) entry which is preliminary data.</text>
</comment>
<feature type="region of interest" description="Disordered" evidence="1">
    <location>
        <begin position="74"/>
        <end position="146"/>
    </location>
</feature>
<keyword evidence="3" id="KW-1185">Reference proteome</keyword>
<dbReference type="Proteomes" id="UP000703661">
    <property type="component" value="Unassembled WGS sequence"/>
</dbReference>
<dbReference type="GO" id="GO:0005634">
    <property type="term" value="C:nucleus"/>
    <property type="evidence" value="ECO:0007669"/>
    <property type="project" value="TreeGrafter"/>
</dbReference>
<proteinExistence type="predicted"/>
<evidence type="ECO:0000256" key="1">
    <source>
        <dbReference type="SAM" id="MobiDB-lite"/>
    </source>
</evidence>
<dbReference type="InterPro" id="IPR039764">
    <property type="entry name" value="HABP4/SERBP1-like"/>
</dbReference>
<dbReference type="GO" id="GO:0005737">
    <property type="term" value="C:cytoplasm"/>
    <property type="evidence" value="ECO:0007669"/>
    <property type="project" value="TreeGrafter"/>
</dbReference>
<dbReference type="AlphaFoldDB" id="A0A9P6MMG1"/>
<organism evidence="2 3">
    <name type="scientific">Entomortierella chlamydospora</name>
    <dbReference type="NCBI Taxonomy" id="101097"/>
    <lineage>
        <taxon>Eukaryota</taxon>
        <taxon>Fungi</taxon>
        <taxon>Fungi incertae sedis</taxon>
        <taxon>Mucoromycota</taxon>
        <taxon>Mortierellomycotina</taxon>
        <taxon>Mortierellomycetes</taxon>
        <taxon>Mortierellales</taxon>
        <taxon>Mortierellaceae</taxon>
        <taxon>Entomortierella</taxon>
    </lineage>
</organism>
<protein>
    <recommendedName>
        <fullName evidence="4">Hyaluronan/mRNA-binding protein domain-containing protein</fullName>
    </recommendedName>
</protein>
<sequence>TEDAAAATTPEPVEPEAVVKTLDDYLAEKAAKAVKITLPETRAANAGSDDSQWKNAEVLCVEETGDFIKMGKESVAKARKGKKESKPAAPRGAFRGGRGGAPRGGDRAPRGARGGNNAAPRRGPSAPRGAAVNVDDQELFPSLGSK</sequence>
<dbReference type="Gene3D" id="6.10.140.1040">
    <property type="match status" value="1"/>
</dbReference>
<accession>A0A9P6MMG1</accession>
<evidence type="ECO:0008006" key="4">
    <source>
        <dbReference type="Google" id="ProtNLM"/>
    </source>
</evidence>
<evidence type="ECO:0000313" key="3">
    <source>
        <dbReference type="Proteomes" id="UP000703661"/>
    </source>
</evidence>
<feature type="compositionally biased region" description="Low complexity" evidence="1">
    <location>
        <begin position="115"/>
        <end position="124"/>
    </location>
</feature>
<feature type="compositionally biased region" description="Gly residues" evidence="1">
    <location>
        <begin position="94"/>
        <end position="103"/>
    </location>
</feature>
<dbReference type="GO" id="GO:0003723">
    <property type="term" value="F:RNA binding"/>
    <property type="evidence" value="ECO:0007669"/>
    <property type="project" value="InterPro"/>
</dbReference>
<evidence type="ECO:0000313" key="2">
    <source>
        <dbReference type="EMBL" id="KAG0007878.1"/>
    </source>
</evidence>